<dbReference type="EMBL" id="KI925456">
    <property type="protein sequence ID" value="ETW84508.1"/>
    <property type="molecule type" value="Genomic_DNA"/>
</dbReference>
<accession>W4KF91</accession>
<dbReference type="Pfam" id="PF11927">
    <property type="entry name" value="HODM_asu-like"/>
    <property type="match status" value="1"/>
</dbReference>
<feature type="transmembrane region" description="Helical" evidence="2">
    <location>
        <begin position="12"/>
        <end position="31"/>
    </location>
</feature>
<evidence type="ECO:0000313" key="4">
    <source>
        <dbReference type="Proteomes" id="UP000030671"/>
    </source>
</evidence>
<keyword evidence="2" id="KW-0472">Membrane</keyword>
<dbReference type="AlphaFoldDB" id="W4KF91"/>
<feature type="compositionally biased region" description="Pro residues" evidence="1">
    <location>
        <begin position="360"/>
        <end position="372"/>
    </location>
</feature>
<dbReference type="eggNOG" id="ENOG502RZ1N">
    <property type="taxonomic scope" value="Eukaryota"/>
</dbReference>
<dbReference type="Proteomes" id="UP000030671">
    <property type="component" value="Unassembled WGS sequence"/>
</dbReference>
<feature type="region of interest" description="Disordered" evidence="1">
    <location>
        <begin position="355"/>
        <end position="385"/>
    </location>
</feature>
<dbReference type="InParanoid" id="W4KF91"/>
<evidence type="ECO:0000313" key="3">
    <source>
        <dbReference type="EMBL" id="ETW84508.1"/>
    </source>
</evidence>
<name>W4KF91_HETIT</name>
<dbReference type="InterPro" id="IPR021848">
    <property type="entry name" value="HODM_asu-like"/>
</dbReference>
<evidence type="ECO:0000256" key="2">
    <source>
        <dbReference type="SAM" id="Phobius"/>
    </source>
</evidence>
<dbReference type="GeneID" id="20675995"/>
<keyword evidence="2" id="KW-1133">Transmembrane helix</keyword>
<evidence type="ECO:0000256" key="1">
    <source>
        <dbReference type="SAM" id="MobiDB-lite"/>
    </source>
</evidence>
<dbReference type="KEGG" id="hir:HETIRDRAFT_449961"/>
<keyword evidence="2" id="KW-0812">Transmembrane</keyword>
<dbReference type="RefSeq" id="XP_009544171.1">
    <property type="nucleotide sequence ID" value="XM_009545876.1"/>
</dbReference>
<dbReference type="OrthoDB" id="497541at2759"/>
<protein>
    <submittedName>
        <fullName evidence="3">Uncharacterized protein</fullName>
    </submittedName>
</protein>
<keyword evidence="4" id="KW-1185">Reference proteome</keyword>
<reference evidence="3 4" key="1">
    <citation type="journal article" date="2012" name="New Phytol.">
        <title>Insight into trade-off between wood decay and parasitism from the genome of a fungal forest pathogen.</title>
        <authorList>
            <person name="Olson A."/>
            <person name="Aerts A."/>
            <person name="Asiegbu F."/>
            <person name="Belbahri L."/>
            <person name="Bouzid O."/>
            <person name="Broberg A."/>
            <person name="Canback B."/>
            <person name="Coutinho P.M."/>
            <person name="Cullen D."/>
            <person name="Dalman K."/>
            <person name="Deflorio G."/>
            <person name="van Diepen L.T."/>
            <person name="Dunand C."/>
            <person name="Duplessis S."/>
            <person name="Durling M."/>
            <person name="Gonthier P."/>
            <person name="Grimwood J."/>
            <person name="Fossdal C.G."/>
            <person name="Hansson D."/>
            <person name="Henrissat B."/>
            <person name="Hietala A."/>
            <person name="Himmelstrand K."/>
            <person name="Hoffmeister D."/>
            <person name="Hogberg N."/>
            <person name="James T.Y."/>
            <person name="Karlsson M."/>
            <person name="Kohler A."/>
            <person name="Kues U."/>
            <person name="Lee Y.H."/>
            <person name="Lin Y.C."/>
            <person name="Lind M."/>
            <person name="Lindquist E."/>
            <person name="Lombard V."/>
            <person name="Lucas S."/>
            <person name="Lunden K."/>
            <person name="Morin E."/>
            <person name="Murat C."/>
            <person name="Park J."/>
            <person name="Raffaello T."/>
            <person name="Rouze P."/>
            <person name="Salamov A."/>
            <person name="Schmutz J."/>
            <person name="Solheim H."/>
            <person name="Stahlberg J."/>
            <person name="Velez H."/>
            <person name="de Vries R.P."/>
            <person name="Wiebenga A."/>
            <person name="Woodward S."/>
            <person name="Yakovlev I."/>
            <person name="Garbelotto M."/>
            <person name="Martin F."/>
            <person name="Grigoriev I.V."/>
            <person name="Stenlid J."/>
        </authorList>
    </citation>
    <scope>NUCLEOTIDE SEQUENCE [LARGE SCALE GENOMIC DNA]</scope>
    <source>
        <strain evidence="3 4">TC 32-1</strain>
    </source>
</reference>
<sequence length="470" mass="52744">MASTSARSMWQLSPDVAVVGLAMIVYIFLFLQRRYRSSLKLAEARLVESETGGRVLASTTTEERKAVWKPASFTYPDIVPLPNELRALEPRPYRPFKAGPYHITMGIRPMEWDNWIELDNQFPTFHRIRANRIATRGHKLIRVLPDRPGVVKGGAEAARELVYELAEFLSRRYPAVYSVTRHVPSSTPVMVSFEDGWKGEGRIRDVTIAPLGVKYDLDVEDPLKVAALLVQDDLAVMIEGEDGSYYFQAGAIIVPGSWRLEDKIGMPLDEIHFSGHVPFYKEKLQLSMNRFFRRLPLEVPVVRNNWLIQVLDPALQKADGERADAADPEELAWSATTHGPEDAYSHPQSSYALSLSSSVSPPPFPTPPPSLPLPAELPRAPPPTPATLRLRTERQTLRRLPHSGAIVFTIRTYLVPIEQLSKEKGVPGRLAAAIRGVGGEIRRRKQVEEYENVLLGYLDACDREEGGRLT</sequence>
<proteinExistence type="predicted"/>
<dbReference type="HOGENOM" id="CLU_025462_0_2_1"/>
<organism evidence="3 4">
    <name type="scientific">Heterobasidion irregulare (strain TC 32-1)</name>
    <dbReference type="NCBI Taxonomy" id="747525"/>
    <lineage>
        <taxon>Eukaryota</taxon>
        <taxon>Fungi</taxon>
        <taxon>Dikarya</taxon>
        <taxon>Basidiomycota</taxon>
        <taxon>Agaricomycotina</taxon>
        <taxon>Agaricomycetes</taxon>
        <taxon>Russulales</taxon>
        <taxon>Bondarzewiaceae</taxon>
        <taxon>Heterobasidion</taxon>
        <taxon>Heterobasidion annosum species complex</taxon>
    </lineage>
</organism>
<dbReference type="STRING" id="747525.W4KF91"/>
<gene>
    <name evidence="3" type="ORF">HETIRDRAFT_449961</name>
</gene>